<dbReference type="AlphaFoldDB" id="A0A2T3G1T9"/>
<organism evidence="5 6">
    <name type="scientific">Faecalibacillus faecis</name>
    <dbReference type="NCBI Taxonomy" id="1982628"/>
    <lineage>
        <taxon>Bacteria</taxon>
        <taxon>Bacillati</taxon>
        <taxon>Bacillota</taxon>
        <taxon>Erysipelotrichia</taxon>
        <taxon>Erysipelotrichales</taxon>
        <taxon>Coprobacillaceae</taxon>
        <taxon>Faecalibacillus</taxon>
    </lineage>
</organism>
<evidence type="ECO:0000259" key="4">
    <source>
        <dbReference type="PROSITE" id="PS51379"/>
    </source>
</evidence>
<dbReference type="Pfam" id="PF13187">
    <property type="entry name" value="Fer4_9"/>
    <property type="match status" value="1"/>
</dbReference>
<dbReference type="InterPro" id="IPR017900">
    <property type="entry name" value="4Fe4S_Fe_S_CS"/>
</dbReference>
<evidence type="ECO:0000256" key="1">
    <source>
        <dbReference type="ARBA" id="ARBA00022723"/>
    </source>
</evidence>
<name>A0A2T3G1T9_9FIRM</name>
<evidence type="ECO:0000313" key="6">
    <source>
        <dbReference type="Proteomes" id="UP000241201"/>
    </source>
</evidence>
<dbReference type="PROSITE" id="PS00198">
    <property type="entry name" value="4FE4S_FER_1"/>
    <property type="match status" value="1"/>
</dbReference>
<dbReference type="InterPro" id="IPR020471">
    <property type="entry name" value="AKR"/>
</dbReference>
<dbReference type="Pfam" id="PF00248">
    <property type="entry name" value="Aldo_ket_red"/>
    <property type="match status" value="1"/>
</dbReference>
<dbReference type="GO" id="GO:0016491">
    <property type="term" value="F:oxidoreductase activity"/>
    <property type="evidence" value="ECO:0007669"/>
    <property type="project" value="InterPro"/>
</dbReference>
<dbReference type="CDD" id="cd19096">
    <property type="entry name" value="AKR_Fe-S_oxidoreductase"/>
    <property type="match status" value="1"/>
</dbReference>
<dbReference type="PANTHER" id="PTHR43312:SF2">
    <property type="entry name" value="OXIDOREDUCTASE"/>
    <property type="match status" value="1"/>
</dbReference>
<keyword evidence="6" id="KW-1185">Reference proteome</keyword>
<keyword evidence="1" id="KW-0479">Metal-binding</keyword>
<dbReference type="PANTHER" id="PTHR43312">
    <property type="entry name" value="D-THREO-ALDOSE 1-DEHYDROGENASE"/>
    <property type="match status" value="1"/>
</dbReference>
<sequence>MEYSKIDKLNVNPSLLGFGCMRFPKKEDGTIDEVEAERMLDHAIESGVTYIDTAYPYHDGESEPFVGRVLKKYKREDFYLATKLPIFKIDSLEQAKEIFEEQMKRLDVDYVDFYLLHSLNKDTWKKVIDLNIIPYCEELKKQGRIKNFGFSFHDDYEVFEEIINYRDWDFCQIQLNYIDTDIQAGMKGYKLTEEKNVPLVIMEPIKGGALASLSDDIEQVFTDYNPNVSISSWALRFVASLPNVKVVLSGMSTYAQVEDNLATFKDFKPLDQDEEKLVEKVADMIKAKTKNGCTGCRYCMPCPFGIDIPGNFKLWNEYGMLGLKDTAKRRYTNLGDAQAEFCKKCGKCEKLCPQSIKIREDLQRVVQDIKNL</sequence>
<dbReference type="GeneID" id="77470356"/>
<dbReference type="PRINTS" id="PR00069">
    <property type="entry name" value="ALDKETRDTASE"/>
</dbReference>
<dbReference type="InterPro" id="IPR036812">
    <property type="entry name" value="NAD(P)_OxRdtase_dom_sf"/>
</dbReference>
<keyword evidence="3" id="KW-0411">Iron-sulfur</keyword>
<gene>
    <name evidence="5" type="ORF">C7U55_04485</name>
</gene>
<keyword evidence="2" id="KW-0408">Iron</keyword>
<evidence type="ECO:0000256" key="2">
    <source>
        <dbReference type="ARBA" id="ARBA00023004"/>
    </source>
</evidence>
<comment type="caution">
    <text evidence="5">The sequence shown here is derived from an EMBL/GenBank/DDBJ whole genome shotgun (WGS) entry which is preliminary data.</text>
</comment>
<reference evidence="6" key="1">
    <citation type="submission" date="2018-03" db="EMBL/GenBank/DDBJ databases">
        <title>Lachnoclostridium SNUG30370 gen.nov., sp.nov., isolated from human faeces.</title>
        <authorList>
            <person name="Seo B."/>
            <person name="Jeon K."/>
            <person name="Ko G."/>
        </authorList>
    </citation>
    <scope>NUCLEOTIDE SEQUENCE [LARGE SCALE GENOMIC DNA]</scope>
    <source>
        <strain evidence="6">SNUG30370</strain>
    </source>
</reference>
<dbReference type="EMBL" id="PYLP01000003">
    <property type="protein sequence ID" value="PST41401.1"/>
    <property type="molecule type" value="Genomic_DNA"/>
</dbReference>
<protein>
    <submittedName>
        <fullName evidence="5">Aldo/keto reductase</fullName>
    </submittedName>
</protein>
<dbReference type="RefSeq" id="WP_106987521.1">
    <property type="nucleotide sequence ID" value="NZ_DBGDQT010000025.1"/>
</dbReference>
<dbReference type="InterPro" id="IPR017896">
    <property type="entry name" value="4Fe4S_Fe-S-bd"/>
</dbReference>
<dbReference type="GO" id="GO:0051536">
    <property type="term" value="F:iron-sulfur cluster binding"/>
    <property type="evidence" value="ECO:0007669"/>
    <property type="project" value="UniProtKB-KW"/>
</dbReference>
<dbReference type="PROSITE" id="PS51379">
    <property type="entry name" value="4FE4S_FER_2"/>
    <property type="match status" value="1"/>
</dbReference>
<dbReference type="InterPro" id="IPR023210">
    <property type="entry name" value="NADP_OxRdtase_dom"/>
</dbReference>
<accession>A0A2T3G1T9</accession>
<dbReference type="Proteomes" id="UP000241201">
    <property type="component" value="Unassembled WGS sequence"/>
</dbReference>
<dbReference type="Gene3D" id="3.20.20.100">
    <property type="entry name" value="NADP-dependent oxidoreductase domain"/>
    <property type="match status" value="1"/>
</dbReference>
<feature type="domain" description="4Fe-4S ferredoxin-type" evidence="4">
    <location>
        <begin position="330"/>
        <end position="361"/>
    </location>
</feature>
<proteinExistence type="predicted"/>
<dbReference type="SUPFAM" id="SSF46548">
    <property type="entry name" value="alpha-helical ferredoxin"/>
    <property type="match status" value="1"/>
</dbReference>
<evidence type="ECO:0000313" key="5">
    <source>
        <dbReference type="EMBL" id="PST41401.1"/>
    </source>
</evidence>
<dbReference type="PROSITE" id="PS51257">
    <property type="entry name" value="PROKAR_LIPOPROTEIN"/>
    <property type="match status" value="1"/>
</dbReference>
<dbReference type="InterPro" id="IPR053135">
    <property type="entry name" value="AKR2_Oxidoreductase"/>
</dbReference>
<dbReference type="SUPFAM" id="SSF51430">
    <property type="entry name" value="NAD(P)-linked oxidoreductase"/>
    <property type="match status" value="1"/>
</dbReference>
<dbReference type="GO" id="GO:0046872">
    <property type="term" value="F:metal ion binding"/>
    <property type="evidence" value="ECO:0007669"/>
    <property type="project" value="UniProtKB-KW"/>
</dbReference>
<evidence type="ECO:0000256" key="3">
    <source>
        <dbReference type="ARBA" id="ARBA00023014"/>
    </source>
</evidence>